<keyword evidence="1" id="KW-0812">Transmembrane</keyword>
<gene>
    <name evidence="2" type="ordered locus">Cwoe_5637</name>
</gene>
<feature type="transmembrane region" description="Helical" evidence="1">
    <location>
        <begin position="85"/>
        <end position="105"/>
    </location>
</feature>
<dbReference type="HOGENOM" id="CLU_2116847_0_0_11"/>
<feature type="transmembrane region" description="Helical" evidence="1">
    <location>
        <begin position="56"/>
        <end position="79"/>
    </location>
</feature>
<keyword evidence="1" id="KW-1133">Transmembrane helix</keyword>
<dbReference type="STRING" id="469383.Cwoe_5637"/>
<keyword evidence="1" id="KW-0472">Membrane</keyword>
<keyword evidence="3" id="KW-1185">Reference proteome</keyword>
<dbReference type="AlphaFoldDB" id="D3F0V7"/>
<dbReference type="KEGG" id="cwo:Cwoe_5637"/>
<evidence type="ECO:0000256" key="1">
    <source>
        <dbReference type="SAM" id="Phobius"/>
    </source>
</evidence>
<accession>D3F0V7</accession>
<name>D3F0V7_CONWI</name>
<dbReference type="EMBL" id="CP001854">
    <property type="protein sequence ID" value="ADB54041.1"/>
    <property type="molecule type" value="Genomic_DNA"/>
</dbReference>
<protein>
    <recommendedName>
        <fullName evidence="4">Integral membrane protein</fullName>
    </recommendedName>
</protein>
<dbReference type="Proteomes" id="UP000008229">
    <property type="component" value="Chromosome"/>
</dbReference>
<evidence type="ECO:0000313" key="3">
    <source>
        <dbReference type="Proteomes" id="UP000008229"/>
    </source>
</evidence>
<reference evidence="2 3" key="1">
    <citation type="journal article" date="2010" name="Stand. Genomic Sci.">
        <title>Complete genome sequence of Conexibacter woesei type strain (ID131577).</title>
        <authorList>
            <person name="Pukall R."/>
            <person name="Lapidus A."/>
            <person name="Glavina Del Rio T."/>
            <person name="Copeland A."/>
            <person name="Tice H."/>
            <person name="Cheng J.-F."/>
            <person name="Lucas S."/>
            <person name="Chen F."/>
            <person name="Nolan M."/>
            <person name="Bruce D."/>
            <person name="Goodwin L."/>
            <person name="Pitluck S."/>
            <person name="Mavromatis K."/>
            <person name="Ivanova N."/>
            <person name="Ovchinnikova G."/>
            <person name="Pati A."/>
            <person name="Chen A."/>
            <person name="Palaniappan K."/>
            <person name="Land M."/>
            <person name="Hauser L."/>
            <person name="Chang Y.-J."/>
            <person name="Jeffries C.D."/>
            <person name="Chain P."/>
            <person name="Meincke L."/>
            <person name="Sims D."/>
            <person name="Brettin T."/>
            <person name="Detter J.C."/>
            <person name="Rohde M."/>
            <person name="Goeker M."/>
            <person name="Bristow J."/>
            <person name="Eisen J.A."/>
            <person name="Markowitz V."/>
            <person name="Kyrpides N.C."/>
            <person name="Klenk H.-P."/>
            <person name="Hugenholtz P."/>
        </authorList>
    </citation>
    <scope>NUCLEOTIDE SEQUENCE [LARGE SCALE GENOMIC DNA]</scope>
    <source>
        <strain evidence="3">DSM 14684 / CIP 108061 / JCM 11494 / NBRC 100937 / ID131577</strain>
    </source>
</reference>
<organism evidence="2 3">
    <name type="scientific">Conexibacter woesei (strain DSM 14684 / CCUG 47730 / CIP 108061 / JCM 11494 / NBRC 100937 / ID131577)</name>
    <dbReference type="NCBI Taxonomy" id="469383"/>
    <lineage>
        <taxon>Bacteria</taxon>
        <taxon>Bacillati</taxon>
        <taxon>Actinomycetota</taxon>
        <taxon>Thermoleophilia</taxon>
        <taxon>Solirubrobacterales</taxon>
        <taxon>Conexibacteraceae</taxon>
        <taxon>Conexibacter</taxon>
    </lineage>
</organism>
<reference evidence="3" key="2">
    <citation type="submission" date="2010-01" db="EMBL/GenBank/DDBJ databases">
        <title>The complete genome of Conexibacter woesei DSM 14684.</title>
        <authorList>
            <consortium name="US DOE Joint Genome Institute (JGI-PGF)"/>
            <person name="Lucas S."/>
            <person name="Copeland A."/>
            <person name="Lapidus A."/>
            <person name="Glavina del Rio T."/>
            <person name="Dalin E."/>
            <person name="Tice H."/>
            <person name="Bruce D."/>
            <person name="Goodwin L."/>
            <person name="Pitluck S."/>
            <person name="Kyrpides N."/>
            <person name="Mavromatis K."/>
            <person name="Ivanova N."/>
            <person name="Mikhailova N."/>
            <person name="Chertkov O."/>
            <person name="Brettin T."/>
            <person name="Detter J.C."/>
            <person name="Han C."/>
            <person name="Larimer F."/>
            <person name="Land M."/>
            <person name="Hauser L."/>
            <person name="Markowitz V."/>
            <person name="Cheng J.-F."/>
            <person name="Hugenholtz P."/>
            <person name="Woyke T."/>
            <person name="Wu D."/>
            <person name="Pukall R."/>
            <person name="Steenblock K."/>
            <person name="Schneider S."/>
            <person name="Klenk H.-P."/>
            <person name="Eisen J.A."/>
        </authorList>
    </citation>
    <scope>NUCLEOTIDE SEQUENCE [LARGE SCALE GENOMIC DNA]</scope>
    <source>
        <strain evidence="3">DSM 14684 / CIP 108061 / JCM 11494 / NBRC 100937 / ID131577</strain>
    </source>
</reference>
<proteinExistence type="predicted"/>
<sequence length="114" mass="11910">MMATRTAPPVTPDDLRAAVAANAELGRDYEDALTDSLLERFDAQVQHRLRQRTTTMLHDAVTVLIALGSIGLGVVFVAASDGLGAFGATVATIVAWIGIAVVNVAHARARSRGG</sequence>
<evidence type="ECO:0000313" key="2">
    <source>
        <dbReference type="EMBL" id="ADB54041.1"/>
    </source>
</evidence>
<evidence type="ECO:0008006" key="4">
    <source>
        <dbReference type="Google" id="ProtNLM"/>
    </source>
</evidence>